<name>A0AA46H033_9MICO</name>
<proteinExistence type="predicted"/>
<accession>A0AA46H033</accession>
<evidence type="ECO:0000313" key="2">
    <source>
        <dbReference type="Proteomes" id="UP000254118"/>
    </source>
</evidence>
<comment type="caution">
    <text evidence="1">The sequence shown here is derived from an EMBL/GenBank/DDBJ whole genome shotgun (WGS) entry which is preliminary data.</text>
</comment>
<evidence type="ECO:0000313" key="1">
    <source>
        <dbReference type="EMBL" id="STD07273.1"/>
    </source>
</evidence>
<dbReference type="Proteomes" id="UP000254118">
    <property type="component" value="Unassembled WGS sequence"/>
</dbReference>
<protein>
    <submittedName>
        <fullName evidence="1">Uncharacterized protein</fullName>
    </submittedName>
</protein>
<reference evidence="1 2" key="1">
    <citation type="submission" date="2018-06" db="EMBL/GenBank/DDBJ databases">
        <authorList>
            <consortium name="Pathogen Informatics"/>
            <person name="Doyle S."/>
        </authorList>
    </citation>
    <scope>NUCLEOTIDE SEQUENCE [LARGE SCALE GENOMIC DNA]</scope>
    <source>
        <strain evidence="1 2">NCTC7915</strain>
    </source>
</reference>
<dbReference type="AlphaFoldDB" id="A0AA46H033"/>
<dbReference type="EMBL" id="UFYA01000001">
    <property type="protein sequence ID" value="STD07273.1"/>
    <property type="molecule type" value="Genomic_DNA"/>
</dbReference>
<organism evidence="1 2">
    <name type="scientific">Dermatophilus congolensis</name>
    <dbReference type="NCBI Taxonomy" id="1863"/>
    <lineage>
        <taxon>Bacteria</taxon>
        <taxon>Bacillati</taxon>
        <taxon>Actinomycetota</taxon>
        <taxon>Actinomycetes</taxon>
        <taxon>Micrococcales</taxon>
        <taxon>Dermatophilaceae</taxon>
        <taxon>Dermatophilus</taxon>
    </lineage>
</organism>
<sequence>MVVDVVLVDARVVFLNFSFPFSFVKKGLNP</sequence>
<gene>
    <name evidence="1" type="ORF">NCTC7915_00775</name>
</gene>